<dbReference type="Proteomes" id="UP000249623">
    <property type="component" value="Chromosome 1"/>
</dbReference>
<feature type="coiled-coil region" evidence="1">
    <location>
        <begin position="68"/>
        <end position="95"/>
    </location>
</feature>
<evidence type="ECO:0000313" key="3">
    <source>
        <dbReference type="Proteomes" id="UP000249623"/>
    </source>
</evidence>
<evidence type="ECO:0000313" key="2">
    <source>
        <dbReference type="EMBL" id="SQF36388.1"/>
    </source>
</evidence>
<gene>
    <name evidence="2" type="ORF">NCTC11085_02237</name>
</gene>
<dbReference type="RefSeq" id="WP_002927196.1">
    <property type="nucleotide sequence ID" value="NZ_CP071430.1"/>
</dbReference>
<keyword evidence="1" id="KW-0175">Coiled coil</keyword>
<sequence>MANLSLLLKSQLQKKEDLAVVIKKLVHVIPAHSFYYPEVRHHPTYRDYQMDIQCLVQDVRKYKRSSDKEMLGSLIQQYEEELRNLVKDKRRWLEENLLRLEKDQQIQDILFFAAKYHKEKFLLETKARR</sequence>
<dbReference type="EMBL" id="LS483346">
    <property type="protein sequence ID" value="SQF36388.1"/>
    <property type="molecule type" value="Genomic_DNA"/>
</dbReference>
<evidence type="ECO:0000256" key="1">
    <source>
        <dbReference type="SAM" id="Coils"/>
    </source>
</evidence>
<reference evidence="2 3" key="1">
    <citation type="submission" date="2018-06" db="EMBL/GenBank/DDBJ databases">
        <authorList>
            <consortium name="Pathogen Informatics"/>
            <person name="Doyle S."/>
        </authorList>
    </citation>
    <scope>NUCLEOTIDE SEQUENCE [LARGE SCALE GENOMIC DNA]</scope>
    <source>
        <strain evidence="2 3">NCTC11085</strain>
    </source>
</reference>
<proteinExistence type="predicted"/>
<dbReference type="AlphaFoldDB" id="A0A2X3VAM7"/>
<accession>A0A2X3VAM7</accession>
<organism evidence="2 3">
    <name type="scientific">Streptococcus sanguinis</name>
    <dbReference type="NCBI Taxonomy" id="1305"/>
    <lineage>
        <taxon>Bacteria</taxon>
        <taxon>Bacillati</taxon>
        <taxon>Bacillota</taxon>
        <taxon>Bacilli</taxon>
        <taxon>Lactobacillales</taxon>
        <taxon>Streptococcaceae</taxon>
        <taxon>Streptococcus</taxon>
    </lineage>
</organism>
<name>A0A2X3VAM7_STRSA</name>
<protein>
    <submittedName>
        <fullName evidence="2">Hypothetical cytosolic protein</fullName>
    </submittedName>
</protein>